<dbReference type="InterPro" id="IPR052897">
    <property type="entry name" value="Sec-Metab_Biosynth_Hydrolase"/>
</dbReference>
<protein>
    <submittedName>
        <fullName evidence="2">Alpha/beta hydrolase fold-1</fullName>
    </submittedName>
</protein>
<sequence length="257" mass="27638">MATRKPVIVVIPGAFHRPSHYDPIILPLREQGYTVISPPLVTCGDVDVSAAALPADDAKRVHEDLLPLLDQGLEAVVVAHSYGSVVATETIRDQTRAERASRGLPGGIVGAVWIAGFCFPTRGKNITGGDDKIPPTPYQTLKDGLLSLTEDAKPVFYSGLSPELADAAFTSLCKFQSHAAFHVCPDFIASDITVPKTYLLCESDQAVPPAYQQVMIEFGKFQKVVRLASGHSPFLGMPGRVVDEIVQVCDQGISEQL</sequence>
<evidence type="ECO:0000313" key="2">
    <source>
        <dbReference type="EMBL" id="KAK1751213.1"/>
    </source>
</evidence>
<keyword evidence="3" id="KW-1185">Reference proteome</keyword>
<dbReference type="Pfam" id="PF12697">
    <property type="entry name" value="Abhydrolase_6"/>
    <property type="match status" value="1"/>
</dbReference>
<accession>A0AAJ0F5C0</accession>
<comment type="caution">
    <text evidence="2">The sequence shown here is derived from an EMBL/GenBank/DDBJ whole genome shotgun (WGS) entry which is preliminary data.</text>
</comment>
<dbReference type="EMBL" id="MU839843">
    <property type="protein sequence ID" value="KAK1751213.1"/>
    <property type="molecule type" value="Genomic_DNA"/>
</dbReference>
<dbReference type="GO" id="GO:0016787">
    <property type="term" value="F:hydrolase activity"/>
    <property type="evidence" value="ECO:0007669"/>
    <property type="project" value="UniProtKB-KW"/>
</dbReference>
<dbReference type="InterPro" id="IPR000073">
    <property type="entry name" value="AB_hydrolase_1"/>
</dbReference>
<dbReference type="PANTHER" id="PTHR37017">
    <property type="entry name" value="AB HYDROLASE-1 DOMAIN-CONTAINING PROTEIN-RELATED"/>
    <property type="match status" value="1"/>
</dbReference>
<evidence type="ECO:0000259" key="1">
    <source>
        <dbReference type="Pfam" id="PF12697"/>
    </source>
</evidence>
<evidence type="ECO:0000313" key="3">
    <source>
        <dbReference type="Proteomes" id="UP001239445"/>
    </source>
</evidence>
<organism evidence="2 3">
    <name type="scientific">Echria macrotheca</name>
    <dbReference type="NCBI Taxonomy" id="438768"/>
    <lineage>
        <taxon>Eukaryota</taxon>
        <taxon>Fungi</taxon>
        <taxon>Dikarya</taxon>
        <taxon>Ascomycota</taxon>
        <taxon>Pezizomycotina</taxon>
        <taxon>Sordariomycetes</taxon>
        <taxon>Sordariomycetidae</taxon>
        <taxon>Sordariales</taxon>
        <taxon>Schizotheciaceae</taxon>
        <taxon>Echria</taxon>
    </lineage>
</organism>
<reference evidence="2" key="1">
    <citation type="submission" date="2023-06" db="EMBL/GenBank/DDBJ databases">
        <title>Genome-scale phylogeny and comparative genomics of the fungal order Sordariales.</title>
        <authorList>
            <consortium name="Lawrence Berkeley National Laboratory"/>
            <person name="Hensen N."/>
            <person name="Bonometti L."/>
            <person name="Westerberg I."/>
            <person name="Brannstrom I.O."/>
            <person name="Guillou S."/>
            <person name="Cros-Aarteil S."/>
            <person name="Calhoun S."/>
            <person name="Haridas S."/>
            <person name="Kuo A."/>
            <person name="Mondo S."/>
            <person name="Pangilinan J."/>
            <person name="Riley R."/>
            <person name="Labutti K."/>
            <person name="Andreopoulos B."/>
            <person name="Lipzen A."/>
            <person name="Chen C."/>
            <person name="Yanf M."/>
            <person name="Daum C."/>
            <person name="Ng V."/>
            <person name="Clum A."/>
            <person name="Steindorff A."/>
            <person name="Ohm R."/>
            <person name="Martin F."/>
            <person name="Silar P."/>
            <person name="Natvig D."/>
            <person name="Lalanne C."/>
            <person name="Gautier V."/>
            <person name="Ament-Velasquez S.L."/>
            <person name="Kruys A."/>
            <person name="Hutchinson M.I."/>
            <person name="Powell A.J."/>
            <person name="Barry K."/>
            <person name="Miller A.N."/>
            <person name="Grigoriev I.V."/>
            <person name="Debuchy R."/>
            <person name="Gladieux P."/>
            <person name="Thoren M.H."/>
            <person name="Johannesson H."/>
        </authorList>
    </citation>
    <scope>NUCLEOTIDE SEQUENCE</scope>
    <source>
        <strain evidence="2">PSN4</strain>
    </source>
</reference>
<keyword evidence="2" id="KW-0378">Hydrolase</keyword>
<proteinExistence type="predicted"/>
<feature type="domain" description="AB hydrolase-1" evidence="1">
    <location>
        <begin position="8"/>
        <end position="243"/>
    </location>
</feature>
<gene>
    <name evidence="2" type="ORF">QBC47DRAFT_86080</name>
</gene>
<dbReference type="PANTHER" id="PTHR37017:SF11">
    <property type="entry name" value="ESTERASE_LIPASE_THIOESTERASE DOMAIN-CONTAINING PROTEIN"/>
    <property type="match status" value="1"/>
</dbReference>
<dbReference type="AlphaFoldDB" id="A0AAJ0F5C0"/>
<dbReference type="InterPro" id="IPR029058">
    <property type="entry name" value="AB_hydrolase_fold"/>
</dbReference>
<name>A0AAJ0F5C0_9PEZI</name>
<dbReference type="Gene3D" id="3.40.50.1820">
    <property type="entry name" value="alpha/beta hydrolase"/>
    <property type="match status" value="1"/>
</dbReference>
<dbReference type="SUPFAM" id="SSF53474">
    <property type="entry name" value="alpha/beta-Hydrolases"/>
    <property type="match status" value="1"/>
</dbReference>
<dbReference type="Proteomes" id="UP001239445">
    <property type="component" value="Unassembled WGS sequence"/>
</dbReference>